<reference evidence="9 10" key="1">
    <citation type="submission" date="2018-04" db="EMBL/GenBank/DDBJ databases">
        <title>Halococcoides cellulosivorans gen. nov., sp. nov., an extremely halophilic cellulose-utilizing haloarchaeon from hypersaline lakes.</title>
        <authorList>
            <person name="Sorokin D.Y."/>
            <person name="Toshchakov S.V."/>
            <person name="Samarov N.I."/>
            <person name="Korzhenkov A."/>
            <person name="Kublanov I.V."/>
        </authorList>
    </citation>
    <scope>NUCLEOTIDE SEQUENCE [LARGE SCALE GENOMIC DNA]</scope>
    <source>
        <strain evidence="9 10">HArcel1</strain>
    </source>
</reference>
<dbReference type="RefSeq" id="WP_108381338.1">
    <property type="nucleotide sequence ID" value="NZ_CP028858.1"/>
</dbReference>
<dbReference type="InterPro" id="IPR050196">
    <property type="entry name" value="Cytochrome_P450_Monoox"/>
</dbReference>
<evidence type="ECO:0000256" key="3">
    <source>
        <dbReference type="ARBA" id="ARBA00022723"/>
    </source>
</evidence>
<organism evidence="9 10">
    <name type="scientific">Halococcoides cellulosivorans</name>
    <dbReference type="NCBI Taxonomy" id="1679096"/>
    <lineage>
        <taxon>Archaea</taxon>
        <taxon>Methanobacteriati</taxon>
        <taxon>Methanobacteriota</taxon>
        <taxon>Stenosarchaea group</taxon>
        <taxon>Halobacteria</taxon>
        <taxon>Halobacteriales</taxon>
        <taxon>Haloarculaceae</taxon>
        <taxon>Halococcoides</taxon>
    </lineage>
</organism>
<sequence>MATDDRATAADDPENYPLPPGPDGWPLIGQTFAISRDFRTAYEQRLVPHGDVVRYTFVGRRWVTVIHPDHVQRVLLDDWESFGKYGFEDFGGEFASEGVLFAEGEQWRSQREAMQDAFTIDRIQGYADAMTRFTADLVDSWAEGDVVAIDEAFADLTLRILCHSLFDLDVAAEAQIVGEFTASMNEISRPSGLTSYLPLWVPTPENRRYKRLLDAFREFVVELIDRRRGRAEEFDDLLSMMLVAEDDAGRTMSETELRDQMVTFLFAGHETTALALSFALLEIANSDAVRERLDAEYEAVLDDRDPTPTTMGRLDATDRVIREALRLYPPAYIQFRRATEDVVIDGYRIPEGTRMTIPQFHIHRDERWYDDPEQFRPERWTDEFEDELHDYAYFPFGGGPRHCIGMRFAMMELKHVLPVLLRRVEFDLVSDPEPDLDPAATLHPADPIEMRISKR</sequence>
<dbReference type="PANTHER" id="PTHR24291:SF50">
    <property type="entry name" value="BIFUNCTIONAL ALBAFLAVENONE MONOOXYGENASE_TERPENE SYNTHASE"/>
    <property type="match status" value="1"/>
</dbReference>
<dbReference type="PROSITE" id="PS00086">
    <property type="entry name" value="CYTOCHROME_P450"/>
    <property type="match status" value="1"/>
</dbReference>
<dbReference type="EMBL" id="CP028858">
    <property type="protein sequence ID" value="AWB26969.1"/>
    <property type="molecule type" value="Genomic_DNA"/>
</dbReference>
<comment type="similarity">
    <text evidence="1 7">Belongs to the cytochrome P450 family.</text>
</comment>
<evidence type="ECO:0000313" key="9">
    <source>
        <dbReference type="EMBL" id="AWB26969.1"/>
    </source>
</evidence>
<evidence type="ECO:0000256" key="8">
    <source>
        <dbReference type="SAM" id="MobiDB-lite"/>
    </source>
</evidence>
<dbReference type="PANTHER" id="PTHR24291">
    <property type="entry name" value="CYTOCHROME P450 FAMILY 4"/>
    <property type="match status" value="1"/>
</dbReference>
<proteinExistence type="inferred from homology"/>
<evidence type="ECO:0000256" key="6">
    <source>
        <dbReference type="ARBA" id="ARBA00023033"/>
    </source>
</evidence>
<evidence type="ECO:0000313" key="10">
    <source>
        <dbReference type="Proteomes" id="UP000244727"/>
    </source>
</evidence>
<protein>
    <submittedName>
        <fullName evidence="9">Cytochrome P450</fullName>
    </submittedName>
</protein>
<keyword evidence="5 7" id="KW-0408">Iron</keyword>
<dbReference type="KEGG" id="harc:HARCEL1_04205"/>
<dbReference type="Gene3D" id="1.10.630.10">
    <property type="entry name" value="Cytochrome P450"/>
    <property type="match status" value="1"/>
</dbReference>
<keyword evidence="10" id="KW-1185">Reference proteome</keyword>
<evidence type="ECO:0000256" key="5">
    <source>
        <dbReference type="ARBA" id="ARBA00023004"/>
    </source>
</evidence>
<keyword evidence="3 7" id="KW-0479">Metal-binding</keyword>
<evidence type="ECO:0000256" key="1">
    <source>
        <dbReference type="ARBA" id="ARBA00010617"/>
    </source>
</evidence>
<dbReference type="InterPro" id="IPR017972">
    <property type="entry name" value="Cyt_P450_CS"/>
</dbReference>
<dbReference type="GeneID" id="36511682"/>
<dbReference type="GO" id="GO:0016705">
    <property type="term" value="F:oxidoreductase activity, acting on paired donors, with incorporation or reduction of molecular oxygen"/>
    <property type="evidence" value="ECO:0007669"/>
    <property type="project" value="InterPro"/>
</dbReference>
<dbReference type="GO" id="GO:0020037">
    <property type="term" value="F:heme binding"/>
    <property type="evidence" value="ECO:0007669"/>
    <property type="project" value="InterPro"/>
</dbReference>
<evidence type="ECO:0000256" key="4">
    <source>
        <dbReference type="ARBA" id="ARBA00023002"/>
    </source>
</evidence>
<keyword evidence="2 7" id="KW-0349">Heme</keyword>
<evidence type="ECO:0000256" key="7">
    <source>
        <dbReference type="RuleBase" id="RU000461"/>
    </source>
</evidence>
<accession>A0A2R4WZJ9</accession>
<dbReference type="PRINTS" id="PR00465">
    <property type="entry name" value="EP450IV"/>
</dbReference>
<name>A0A2R4WZJ9_9EURY</name>
<dbReference type="GO" id="GO:0004497">
    <property type="term" value="F:monooxygenase activity"/>
    <property type="evidence" value="ECO:0007669"/>
    <property type="project" value="UniProtKB-KW"/>
</dbReference>
<dbReference type="InterPro" id="IPR036396">
    <property type="entry name" value="Cyt_P450_sf"/>
</dbReference>
<evidence type="ECO:0000256" key="2">
    <source>
        <dbReference type="ARBA" id="ARBA00022617"/>
    </source>
</evidence>
<dbReference type="InterPro" id="IPR001128">
    <property type="entry name" value="Cyt_P450"/>
</dbReference>
<feature type="region of interest" description="Disordered" evidence="8">
    <location>
        <begin position="1"/>
        <end position="24"/>
    </location>
</feature>
<dbReference type="Proteomes" id="UP000244727">
    <property type="component" value="Chromosome"/>
</dbReference>
<dbReference type="InterPro" id="IPR002403">
    <property type="entry name" value="Cyt_P450_E_grp-IV"/>
</dbReference>
<dbReference type="AlphaFoldDB" id="A0A2R4WZJ9"/>
<dbReference type="Pfam" id="PF00067">
    <property type="entry name" value="p450"/>
    <property type="match status" value="1"/>
</dbReference>
<dbReference type="PRINTS" id="PR00385">
    <property type="entry name" value="P450"/>
</dbReference>
<dbReference type="SUPFAM" id="SSF48264">
    <property type="entry name" value="Cytochrome P450"/>
    <property type="match status" value="1"/>
</dbReference>
<dbReference type="GO" id="GO:0005506">
    <property type="term" value="F:iron ion binding"/>
    <property type="evidence" value="ECO:0007669"/>
    <property type="project" value="InterPro"/>
</dbReference>
<keyword evidence="4 7" id="KW-0560">Oxidoreductase</keyword>
<keyword evidence="6 7" id="KW-0503">Monooxygenase</keyword>
<gene>
    <name evidence="9" type="ORF">HARCEL1_04205</name>
</gene>